<dbReference type="AlphaFoldDB" id="A0A0N4WLV6"/>
<protein>
    <submittedName>
        <fullName evidence="1 3">Uncharacterized protein</fullName>
    </submittedName>
</protein>
<dbReference type="Proteomes" id="UP000268014">
    <property type="component" value="Unassembled WGS sequence"/>
</dbReference>
<reference evidence="3" key="1">
    <citation type="submission" date="2017-02" db="UniProtKB">
        <authorList>
            <consortium name="WormBaseParasite"/>
        </authorList>
    </citation>
    <scope>IDENTIFICATION</scope>
</reference>
<evidence type="ECO:0000313" key="2">
    <source>
        <dbReference type="Proteomes" id="UP000268014"/>
    </source>
</evidence>
<proteinExistence type="predicted"/>
<evidence type="ECO:0000313" key="3">
    <source>
        <dbReference type="WBParaSite" id="HPLM_0001215501-mRNA-1"/>
    </source>
</evidence>
<organism evidence="3">
    <name type="scientific">Haemonchus placei</name>
    <name type="common">Barber's pole worm</name>
    <dbReference type="NCBI Taxonomy" id="6290"/>
    <lineage>
        <taxon>Eukaryota</taxon>
        <taxon>Metazoa</taxon>
        <taxon>Ecdysozoa</taxon>
        <taxon>Nematoda</taxon>
        <taxon>Chromadorea</taxon>
        <taxon>Rhabditida</taxon>
        <taxon>Rhabditina</taxon>
        <taxon>Rhabditomorpha</taxon>
        <taxon>Strongyloidea</taxon>
        <taxon>Trichostrongylidae</taxon>
        <taxon>Haemonchus</taxon>
    </lineage>
</organism>
<dbReference type="OMA" id="ELYRKCT"/>
<reference evidence="1 2" key="2">
    <citation type="submission" date="2018-11" db="EMBL/GenBank/DDBJ databases">
        <authorList>
            <consortium name="Pathogen Informatics"/>
        </authorList>
    </citation>
    <scope>NUCLEOTIDE SEQUENCE [LARGE SCALE GENOMIC DNA]</scope>
    <source>
        <strain evidence="1 2">MHpl1</strain>
    </source>
</reference>
<dbReference type="OrthoDB" id="10351910at2759"/>
<dbReference type="WBParaSite" id="HPLM_0001215501-mRNA-1">
    <property type="protein sequence ID" value="HPLM_0001215501-mRNA-1"/>
    <property type="gene ID" value="HPLM_0001215501"/>
</dbReference>
<accession>A0A0N4WLV6</accession>
<dbReference type="EMBL" id="UZAF01017772">
    <property type="protein sequence ID" value="VDO44844.1"/>
    <property type="molecule type" value="Genomic_DNA"/>
</dbReference>
<name>A0A0N4WLV6_HAEPC</name>
<gene>
    <name evidence="1" type="ORF">HPLM_LOCUS12147</name>
</gene>
<keyword evidence="2" id="KW-1185">Reference proteome</keyword>
<sequence length="194" mass="21612">MIVPHRVESVEGEDVEAENLIEIAPPSTITDKIIKLEEPDFSEDEVIKAIEIPALAHIDENVEVNGIKIWPLVAEVVKLAHKPGVRELYRKCTALVLKENTNMLDSAISRRVAAEFKCHGVTASRLTNYARRVKRRLPSSSRRESVAVVDLAFDGKRNISDIAGNHLPPLELRKVCNALASILHMQRGQVELTV</sequence>
<evidence type="ECO:0000313" key="1">
    <source>
        <dbReference type="EMBL" id="VDO44844.1"/>
    </source>
</evidence>